<sequence length="194" mass="21731">MEIVSEQEEVSILLLGDAEVGKSTFLSRLSALKEGPSIKRLPVLRDSEQPFVFDVTMYRKSFRLEFYDTASPTSYRLQRPSIIILCFSIGDRQSLFSLHSTWKDVVEANFNLNEQIPVLVLGLKRDLRKEHDPESIYPHEAVSIAQAMRCDKYCECSALTGELCDLVFEDIAKTAAATTTEEGGRSQGPACSVM</sequence>
<evidence type="ECO:0008006" key="5">
    <source>
        <dbReference type="Google" id="ProtNLM"/>
    </source>
</evidence>
<evidence type="ECO:0000313" key="3">
    <source>
        <dbReference type="EMBL" id="KAG8629196.1"/>
    </source>
</evidence>
<keyword evidence="4" id="KW-1185">Reference proteome</keyword>
<dbReference type="SUPFAM" id="SSF52540">
    <property type="entry name" value="P-loop containing nucleoside triphosphate hydrolases"/>
    <property type="match status" value="1"/>
</dbReference>
<dbReference type="SMART" id="SM00174">
    <property type="entry name" value="RHO"/>
    <property type="match status" value="1"/>
</dbReference>
<keyword evidence="2" id="KW-0342">GTP-binding</keyword>
<dbReference type="GO" id="GO:0005525">
    <property type="term" value="F:GTP binding"/>
    <property type="evidence" value="ECO:0007669"/>
    <property type="project" value="UniProtKB-KW"/>
</dbReference>
<organism evidence="3 4">
    <name type="scientific">Elsinoe batatas</name>
    <dbReference type="NCBI Taxonomy" id="2601811"/>
    <lineage>
        <taxon>Eukaryota</taxon>
        <taxon>Fungi</taxon>
        <taxon>Dikarya</taxon>
        <taxon>Ascomycota</taxon>
        <taxon>Pezizomycotina</taxon>
        <taxon>Dothideomycetes</taxon>
        <taxon>Dothideomycetidae</taxon>
        <taxon>Myriangiales</taxon>
        <taxon>Elsinoaceae</taxon>
        <taxon>Elsinoe</taxon>
    </lineage>
</organism>
<dbReference type="SMART" id="SM00173">
    <property type="entry name" value="RAS"/>
    <property type="match status" value="1"/>
</dbReference>
<dbReference type="AlphaFoldDB" id="A0A8K0L7J9"/>
<name>A0A8K0L7J9_9PEZI</name>
<gene>
    <name evidence="3" type="ORF">KVT40_003061</name>
</gene>
<dbReference type="InterPro" id="IPR003578">
    <property type="entry name" value="Small_GTPase_Rho"/>
</dbReference>
<dbReference type="InterPro" id="IPR027417">
    <property type="entry name" value="P-loop_NTPase"/>
</dbReference>
<evidence type="ECO:0000256" key="1">
    <source>
        <dbReference type="ARBA" id="ARBA00022741"/>
    </source>
</evidence>
<dbReference type="PROSITE" id="PS51419">
    <property type="entry name" value="RAB"/>
    <property type="match status" value="1"/>
</dbReference>
<dbReference type="PRINTS" id="PR00449">
    <property type="entry name" value="RASTRNSFRMNG"/>
</dbReference>
<reference evidence="3" key="1">
    <citation type="submission" date="2021-07" db="EMBL/GenBank/DDBJ databases">
        <title>Elsinoe batatas strain:CRI-CJ2 Genome sequencing and assembly.</title>
        <authorList>
            <person name="Huang L."/>
        </authorList>
    </citation>
    <scope>NUCLEOTIDE SEQUENCE</scope>
    <source>
        <strain evidence="3">CRI-CJ2</strain>
    </source>
</reference>
<dbReference type="InterPro" id="IPR001806">
    <property type="entry name" value="Small_GTPase"/>
</dbReference>
<evidence type="ECO:0000256" key="2">
    <source>
        <dbReference type="ARBA" id="ARBA00023134"/>
    </source>
</evidence>
<dbReference type="Pfam" id="PF00071">
    <property type="entry name" value="Ras"/>
    <property type="match status" value="1"/>
</dbReference>
<dbReference type="SMART" id="SM00175">
    <property type="entry name" value="RAB"/>
    <property type="match status" value="1"/>
</dbReference>
<dbReference type="PANTHER" id="PTHR24072">
    <property type="entry name" value="RHO FAMILY GTPASE"/>
    <property type="match status" value="1"/>
</dbReference>
<dbReference type="Gene3D" id="3.40.50.300">
    <property type="entry name" value="P-loop containing nucleotide triphosphate hydrolases"/>
    <property type="match status" value="1"/>
</dbReference>
<keyword evidence="1" id="KW-0547">Nucleotide-binding</keyword>
<dbReference type="GO" id="GO:0007264">
    <property type="term" value="P:small GTPase-mediated signal transduction"/>
    <property type="evidence" value="ECO:0007669"/>
    <property type="project" value="InterPro"/>
</dbReference>
<dbReference type="EMBL" id="JAESVG020000003">
    <property type="protein sequence ID" value="KAG8629196.1"/>
    <property type="molecule type" value="Genomic_DNA"/>
</dbReference>
<dbReference type="OrthoDB" id="25896at2759"/>
<evidence type="ECO:0000313" key="4">
    <source>
        <dbReference type="Proteomes" id="UP000809789"/>
    </source>
</evidence>
<protein>
    <recommendedName>
        <fullName evidence="5">P-loop containing nucleoside triphosphate hydrolase protein</fullName>
    </recommendedName>
</protein>
<proteinExistence type="predicted"/>
<dbReference type="GO" id="GO:0003924">
    <property type="term" value="F:GTPase activity"/>
    <property type="evidence" value="ECO:0007669"/>
    <property type="project" value="InterPro"/>
</dbReference>
<comment type="caution">
    <text evidence="3">The sequence shown here is derived from an EMBL/GenBank/DDBJ whole genome shotgun (WGS) entry which is preliminary data.</text>
</comment>
<dbReference type="Proteomes" id="UP000809789">
    <property type="component" value="Unassembled WGS sequence"/>
</dbReference>
<accession>A0A8K0L7J9</accession>